<dbReference type="EMBL" id="SMKP01000294">
    <property type="protein sequence ID" value="TDD05291.1"/>
    <property type="molecule type" value="Genomic_DNA"/>
</dbReference>
<dbReference type="SUPFAM" id="SSF46689">
    <property type="entry name" value="Homeodomain-like"/>
    <property type="match status" value="1"/>
</dbReference>
<reference evidence="4 5" key="1">
    <citation type="submission" date="2019-03" db="EMBL/GenBank/DDBJ databases">
        <title>Draft genome sequences of novel Actinobacteria.</title>
        <authorList>
            <person name="Sahin N."/>
            <person name="Ay H."/>
            <person name="Saygin H."/>
        </authorList>
    </citation>
    <scope>NUCLEOTIDE SEQUENCE [LARGE SCALE GENOMIC DNA]</scope>
    <source>
        <strain evidence="4 5">KC712</strain>
    </source>
</reference>
<comment type="caution">
    <text evidence="4">The sequence shown here is derived from an EMBL/GenBank/DDBJ whole genome shotgun (WGS) entry which is preliminary data.</text>
</comment>
<evidence type="ECO:0000313" key="5">
    <source>
        <dbReference type="Proteomes" id="UP000294543"/>
    </source>
</evidence>
<evidence type="ECO:0000259" key="3">
    <source>
        <dbReference type="Pfam" id="PF00440"/>
    </source>
</evidence>
<dbReference type="GO" id="GO:0003677">
    <property type="term" value="F:DNA binding"/>
    <property type="evidence" value="ECO:0007669"/>
    <property type="project" value="UniProtKB-KW"/>
</dbReference>
<dbReference type="AlphaFoldDB" id="A0A4R4VJX5"/>
<name>A0A4R4VJX5_9ACTN</name>
<evidence type="ECO:0000256" key="2">
    <source>
        <dbReference type="SAM" id="MobiDB-lite"/>
    </source>
</evidence>
<dbReference type="Pfam" id="PF00440">
    <property type="entry name" value="TetR_N"/>
    <property type="match status" value="1"/>
</dbReference>
<proteinExistence type="predicted"/>
<feature type="region of interest" description="Disordered" evidence="2">
    <location>
        <begin position="75"/>
        <end position="94"/>
    </location>
</feature>
<dbReference type="Gene3D" id="1.10.357.10">
    <property type="entry name" value="Tetracycline Repressor, domain 2"/>
    <property type="match status" value="1"/>
</dbReference>
<feature type="domain" description="HTH tetR-type" evidence="3">
    <location>
        <begin position="19"/>
        <end position="60"/>
    </location>
</feature>
<accession>A0A4R4VJX5</accession>
<sequence length="94" mass="9862">MDATDDTGHRSLVAGLGIAVARAAFAGSEPHISMAEISRRAGAGMSTFYRNFPSRQALLETLWTDENNAVCAAAETDAKPSQGATRRAAAPRKA</sequence>
<dbReference type="Proteomes" id="UP000294543">
    <property type="component" value="Unassembled WGS sequence"/>
</dbReference>
<evidence type="ECO:0000313" key="4">
    <source>
        <dbReference type="EMBL" id="TDD05291.1"/>
    </source>
</evidence>
<protein>
    <submittedName>
        <fullName evidence="4">TetR family transcriptional regulator</fullName>
    </submittedName>
</protein>
<organism evidence="4 5">
    <name type="scientific">Nonomuraea diastatica</name>
    <dbReference type="NCBI Taxonomy" id="1848329"/>
    <lineage>
        <taxon>Bacteria</taxon>
        <taxon>Bacillati</taxon>
        <taxon>Actinomycetota</taxon>
        <taxon>Actinomycetes</taxon>
        <taxon>Streptosporangiales</taxon>
        <taxon>Streptosporangiaceae</taxon>
        <taxon>Nonomuraea</taxon>
    </lineage>
</organism>
<keyword evidence="5" id="KW-1185">Reference proteome</keyword>
<dbReference type="InterPro" id="IPR001647">
    <property type="entry name" value="HTH_TetR"/>
</dbReference>
<dbReference type="InterPro" id="IPR009057">
    <property type="entry name" value="Homeodomain-like_sf"/>
</dbReference>
<dbReference type="OrthoDB" id="3295174at2"/>
<gene>
    <name evidence="4" type="ORF">E1294_49640</name>
</gene>
<keyword evidence="1" id="KW-0238">DNA-binding</keyword>
<evidence type="ECO:0000256" key="1">
    <source>
        <dbReference type="ARBA" id="ARBA00023125"/>
    </source>
</evidence>
<dbReference type="RefSeq" id="WP_132519585.1">
    <property type="nucleotide sequence ID" value="NZ_SMKP01000294.1"/>
</dbReference>